<comment type="caution">
    <text evidence="5">The sequence shown here is derived from an EMBL/GenBank/DDBJ whole genome shotgun (WGS) entry which is preliminary data.</text>
</comment>
<keyword evidence="6" id="KW-1185">Reference proteome</keyword>
<dbReference type="InterPro" id="IPR012610">
    <property type="entry name" value="SASP_SspH"/>
</dbReference>
<evidence type="ECO:0000256" key="3">
    <source>
        <dbReference type="ARBA" id="ARBA00022969"/>
    </source>
</evidence>
<protein>
    <recommendedName>
        <fullName evidence="4">Small, acid-soluble spore protein H</fullName>
        <shortName evidence="4">SASP H</shortName>
    </recommendedName>
</protein>
<dbReference type="Pfam" id="PF08141">
    <property type="entry name" value="SspH"/>
    <property type="match status" value="1"/>
</dbReference>
<evidence type="ECO:0000256" key="2">
    <source>
        <dbReference type="ARBA" id="ARBA00006573"/>
    </source>
</evidence>
<dbReference type="Proteomes" id="UP001589854">
    <property type="component" value="Unassembled WGS sequence"/>
</dbReference>
<keyword evidence="3 4" id="KW-0749">Sporulation</keyword>
<evidence type="ECO:0000313" key="5">
    <source>
        <dbReference type="EMBL" id="MFC0270743.1"/>
    </source>
</evidence>
<reference evidence="5 6" key="1">
    <citation type="submission" date="2024-09" db="EMBL/GenBank/DDBJ databases">
        <authorList>
            <person name="Sun Q."/>
            <person name="Mori K."/>
        </authorList>
    </citation>
    <scope>NUCLEOTIDE SEQUENCE [LARGE SCALE GENOMIC DNA]</scope>
    <source>
        <strain evidence="5 6">CCM 7228</strain>
    </source>
</reference>
<comment type="induction">
    <text evidence="4">Expressed only in the forespore compartment of sporulating cells.</text>
</comment>
<proteinExistence type="evidence at transcript level"/>
<name>A0ABV6GAM7_9BACI</name>
<comment type="subcellular location">
    <subcellularLocation>
        <location evidence="1 4">Spore core</location>
    </subcellularLocation>
</comment>
<evidence type="ECO:0000313" key="6">
    <source>
        <dbReference type="Proteomes" id="UP001589854"/>
    </source>
</evidence>
<evidence type="ECO:0000256" key="4">
    <source>
        <dbReference type="HAMAP-Rule" id="MF_00667"/>
    </source>
</evidence>
<dbReference type="RefSeq" id="WP_378931016.1">
    <property type="nucleotide sequence ID" value="NZ_JBHLVO010000002.1"/>
</dbReference>
<dbReference type="HAMAP" id="MF_00667">
    <property type="entry name" value="SspH"/>
    <property type="match status" value="1"/>
</dbReference>
<comment type="similarity">
    <text evidence="2 4">Belongs to the SspH family.</text>
</comment>
<dbReference type="NCBIfam" id="TIGR02861">
    <property type="entry name" value="SASP_H"/>
    <property type="match status" value="1"/>
</dbReference>
<sequence>MNIGRAVEISQSGKKANVEYNGKTVQIQHVNEDKGTARIYSQSNPEDEKEVVVEMLVERS</sequence>
<dbReference type="EMBL" id="JBHLVO010000002">
    <property type="protein sequence ID" value="MFC0270743.1"/>
    <property type="molecule type" value="Genomic_DNA"/>
</dbReference>
<evidence type="ECO:0000256" key="1">
    <source>
        <dbReference type="ARBA" id="ARBA00004288"/>
    </source>
</evidence>
<gene>
    <name evidence="4" type="primary">sspH</name>
    <name evidence="5" type="ORF">ACFFIX_04665</name>
</gene>
<organism evidence="5 6">
    <name type="scientific">Metabacillus herbersteinensis</name>
    <dbReference type="NCBI Taxonomy" id="283816"/>
    <lineage>
        <taxon>Bacteria</taxon>
        <taxon>Bacillati</taxon>
        <taxon>Bacillota</taxon>
        <taxon>Bacilli</taxon>
        <taxon>Bacillales</taxon>
        <taxon>Bacillaceae</taxon>
        <taxon>Metabacillus</taxon>
    </lineage>
</organism>
<accession>A0ABV6GAM7</accession>